<dbReference type="Pfam" id="PF13228">
    <property type="entry name" value="DUF4037"/>
    <property type="match status" value="1"/>
</dbReference>
<accession>A0A4R5C808</accession>
<keyword evidence="3" id="KW-1185">Reference proteome</keyword>
<gene>
    <name evidence="2" type="ORF">E1269_31930</name>
</gene>
<evidence type="ECO:0000313" key="3">
    <source>
        <dbReference type="Proteomes" id="UP000294739"/>
    </source>
</evidence>
<dbReference type="InterPro" id="IPR025117">
    <property type="entry name" value="DUF4037"/>
</dbReference>
<dbReference type="EMBL" id="SMKZ01000114">
    <property type="protein sequence ID" value="TDD94263.1"/>
    <property type="molecule type" value="Genomic_DNA"/>
</dbReference>
<organism evidence="2 3">
    <name type="scientific">Jiangella asiatica</name>
    <dbReference type="NCBI Taxonomy" id="2530372"/>
    <lineage>
        <taxon>Bacteria</taxon>
        <taxon>Bacillati</taxon>
        <taxon>Actinomycetota</taxon>
        <taxon>Actinomycetes</taxon>
        <taxon>Jiangellales</taxon>
        <taxon>Jiangellaceae</taxon>
        <taxon>Jiangella</taxon>
    </lineage>
</organism>
<dbReference type="RefSeq" id="WP_131902281.1">
    <property type="nucleotide sequence ID" value="NZ_SMKZ01000114.1"/>
</dbReference>
<reference evidence="2 3" key="1">
    <citation type="submission" date="2019-03" db="EMBL/GenBank/DDBJ databases">
        <title>Draft genome sequences of novel Actinobacteria.</title>
        <authorList>
            <person name="Sahin N."/>
            <person name="Ay H."/>
            <person name="Saygin H."/>
        </authorList>
    </citation>
    <scope>NUCLEOTIDE SEQUENCE [LARGE SCALE GENOMIC DNA]</scope>
    <source>
        <strain evidence="2 3">5K138</strain>
    </source>
</reference>
<dbReference type="Proteomes" id="UP000294739">
    <property type="component" value="Unassembled WGS sequence"/>
</dbReference>
<proteinExistence type="predicted"/>
<dbReference type="AlphaFoldDB" id="A0A4R5C808"/>
<dbReference type="InParanoid" id="A0A4R5C808"/>
<name>A0A4R5C808_9ACTN</name>
<dbReference type="OrthoDB" id="3030at2"/>
<evidence type="ECO:0000313" key="2">
    <source>
        <dbReference type="EMBL" id="TDD94263.1"/>
    </source>
</evidence>
<evidence type="ECO:0000259" key="1">
    <source>
        <dbReference type="Pfam" id="PF13228"/>
    </source>
</evidence>
<protein>
    <submittedName>
        <fullName evidence="2">DUF4037 domain-containing protein</fullName>
    </submittedName>
</protein>
<sequence length="357" mass="38932">MDFVAGLDLAGRFYAEVVRHLIPVPHAACLLGEGSEVLGFDTPRSRDHEWGPRAQILVGSDDDVRAVAARVEAGLPDEFAGHPVRWYSLATGTVAHHVEVAALTGWVTDALGFDPRAELDTARWLATPQQRLLHVTAGGVFRDDTGELTALRDLLAWYPDDVWRWLLASGWHLVGNAQPLYARCVETDDELGARLLTARLCGLAMELAFLQERTYRPYDKWFGAAFAGLRPAPTITPLLEAALTARPAEAGALVNRALVVLGERHDDLGLTRPTRPRVGPFEVGINDAVRPYQVINAGDFVQALRAAIADPALRATVPVGGIDQLTHADDSVVTHTDWPDLLALVYRDELRRADTGG</sequence>
<feature type="domain" description="DUF4037" evidence="1">
    <location>
        <begin position="124"/>
        <end position="222"/>
    </location>
</feature>
<comment type="caution">
    <text evidence="2">The sequence shown here is derived from an EMBL/GenBank/DDBJ whole genome shotgun (WGS) entry which is preliminary data.</text>
</comment>